<accession>A0ABD5Y7I2</accession>
<proteinExistence type="predicted"/>
<name>A0ABD5Y7I2_9EURY</name>
<dbReference type="RefSeq" id="WP_274322904.1">
    <property type="nucleotide sequence ID" value="NZ_CP118158.1"/>
</dbReference>
<dbReference type="EMBL" id="JBHTAS010000001">
    <property type="protein sequence ID" value="MFC7141823.1"/>
    <property type="molecule type" value="Genomic_DNA"/>
</dbReference>
<evidence type="ECO:0000313" key="2">
    <source>
        <dbReference type="Proteomes" id="UP001596432"/>
    </source>
</evidence>
<reference evidence="1 2" key="1">
    <citation type="journal article" date="2019" name="Int. J. Syst. Evol. Microbiol.">
        <title>The Global Catalogue of Microorganisms (GCM) 10K type strain sequencing project: providing services to taxonomists for standard genome sequencing and annotation.</title>
        <authorList>
            <consortium name="The Broad Institute Genomics Platform"/>
            <consortium name="The Broad Institute Genome Sequencing Center for Infectious Disease"/>
            <person name="Wu L."/>
            <person name="Ma J."/>
        </authorList>
    </citation>
    <scope>NUCLEOTIDE SEQUENCE [LARGE SCALE GENOMIC DNA]</scope>
    <source>
        <strain evidence="1 2">XZYJT29</strain>
    </source>
</reference>
<evidence type="ECO:0000313" key="1">
    <source>
        <dbReference type="EMBL" id="MFC7141823.1"/>
    </source>
</evidence>
<dbReference type="AlphaFoldDB" id="A0ABD5Y7I2"/>
<sequence>MESGLSSLTGQTYAKLIVIRDPYVGEHSHEQRAQLRCLPLLIEHGYDRIIHTDLWDNDFKPVSYTYFDPEDVDPHEIEFPLVHVVSQEGLTEYGEQHLVRSLLKQRSEDDTYIVVSDTNAPRTPAYTTERSFVDEFTPNKGIDYESRVTSYIRDNLDSALPVSTNRGSKNLYYHQISDCHNAVGAPASTLPELFDYENAPPNSPAWDPLYYFVEHDLQEILDRYTERIREALRSWTERGDVQKIANNMDSMLTQCQFRTDRLDERRQQNAELYADA</sequence>
<protein>
    <submittedName>
        <fullName evidence="1">Uncharacterized protein</fullName>
    </submittedName>
</protein>
<gene>
    <name evidence="1" type="ORF">ACFQMA_18555</name>
</gene>
<dbReference type="Proteomes" id="UP001596432">
    <property type="component" value="Unassembled WGS sequence"/>
</dbReference>
<comment type="caution">
    <text evidence="1">The sequence shown here is derived from an EMBL/GenBank/DDBJ whole genome shotgun (WGS) entry which is preliminary data.</text>
</comment>
<organism evidence="1 2">
    <name type="scientific">Halosimplex aquaticum</name>
    <dbReference type="NCBI Taxonomy" id="3026162"/>
    <lineage>
        <taxon>Archaea</taxon>
        <taxon>Methanobacteriati</taxon>
        <taxon>Methanobacteriota</taxon>
        <taxon>Stenosarchaea group</taxon>
        <taxon>Halobacteria</taxon>
        <taxon>Halobacteriales</taxon>
        <taxon>Haloarculaceae</taxon>
        <taxon>Halosimplex</taxon>
    </lineage>
</organism>
<keyword evidence="2" id="KW-1185">Reference proteome</keyword>
<dbReference type="GeneID" id="78822150"/>